<protein>
    <submittedName>
        <fullName evidence="1">Uncharacterized protein</fullName>
    </submittedName>
</protein>
<evidence type="ECO:0000313" key="1">
    <source>
        <dbReference type="EMBL" id="RZS39139.1"/>
    </source>
</evidence>
<accession>A0A4Q7KQN7</accession>
<dbReference type="RefSeq" id="WP_130344709.1">
    <property type="nucleotide sequence ID" value="NZ_SGWQ01000004.1"/>
</dbReference>
<reference evidence="1 2" key="1">
    <citation type="submission" date="2019-02" db="EMBL/GenBank/DDBJ databases">
        <title>Genomic Encyclopedia of Type Strains, Phase IV (KMG-IV): sequencing the most valuable type-strain genomes for metagenomic binning, comparative biology and taxonomic classification.</title>
        <authorList>
            <person name="Goeker M."/>
        </authorList>
    </citation>
    <scope>NUCLEOTIDE SEQUENCE [LARGE SCALE GENOMIC DNA]</scope>
    <source>
        <strain evidence="1 2">DSM 101727</strain>
    </source>
</reference>
<name>A0A4Q7KQN7_9PSEU</name>
<dbReference type="AlphaFoldDB" id="A0A4Q7KQN7"/>
<dbReference type="EMBL" id="SGWQ01000004">
    <property type="protein sequence ID" value="RZS39139.1"/>
    <property type="molecule type" value="Genomic_DNA"/>
</dbReference>
<comment type="caution">
    <text evidence="1">The sequence shown here is derived from an EMBL/GenBank/DDBJ whole genome shotgun (WGS) entry which is preliminary data.</text>
</comment>
<organism evidence="1 2">
    <name type="scientific">Herbihabitans rhizosphaerae</name>
    <dbReference type="NCBI Taxonomy" id="1872711"/>
    <lineage>
        <taxon>Bacteria</taxon>
        <taxon>Bacillati</taxon>
        <taxon>Actinomycetota</taxon>
        <taxon>Actinomycetes</taxon>
        <taxon>Pseudonocardiales</taxon>
        <taxon>Pseudonocardiaceae</taxon>
        <taxon>Herbihabitans</taxon>
    </lineage>
</organism>
<evidence type="ECO:0000313" key="2">
    <source>
        <dbReference type="Proteomes" id="UP000294257"/>
    </source>
</evidence>
<proteinExistence type="predicted"/>
<sequence length="79" mass="9000">MNEQHASRSATQEPAEQWWAKLADDGAGNLNDPRFRVFTSAEQNADDAAREQGFAPFSVQWYEAWASSYNFLREQKGSE</sequence>
<keyword evidence="2" id="KW-1185">Reference proteome</keyword>
<gene>
    <name evidence="1" type="ORF">EV193_104355</name>
</gene>
<dbReference type="Proteomes" id="UP000294257">
    <property type="component" value="Unassembled WGS sequence"/>
</dbReference>